<evidence type="ECO:0000313" key="2">
    <source>
        <dbReference type="Proteomes" id="UP000432015"/>
    </source>
</evidence>
<accession>A0A7K1L8A8</accession>
<proteinExistence type="predicted"/>
<name>A0A7K1L8A8_9ACTN</name>
<dbReference type="AlphaFoldDB" id="A0A7K1L8A8"/>
<sequence>MDIGMRGALLELVGHPPRSVAPSSTWMITERSDSTPARHPAGSPACRNGLYQLVPSTGTQMVAGMKSSPHAVRASPHLYDHA</sequence>
<reference evidence="1 2" key="1">
    <citation type="submission" date="2019-11" db="EMBL/GenBank/DDBJ databases">
        <authorList>
            <person name="Cao P."/>
        </authorList>
    </citation>
    <scope>NUCLEOTIDE SEQUENCE [LARGE SCALE GENOMIC DNA]</scope>
    <source>
        <strain evidence="1 2">NEAU-AAG5</strain>
    </source>
</reference>
<dbReference type="EMBL" id="WOFH01000011">
    <property type="protein sequence ID" value="MUN40533.1"/>
    <property type="molecule type" value="Genomic_DNA"/>
</dbReference>
<dbReference type="Proteomes" id="UP000432015">
    <property type="component" value="Unassembled WGS sequence"/>
</dbReference>
<gene>
    <name evidence="1" type="ORF">GNZ18_28605</name>
</gene>
<keyword evidence="2" id="KW-1185">Reference proteome</keyword>
<protein>
    <submittedName>
        <fullName evidence="1">Uncharacterized protein</fullName>
    </submittedName>
</protein>
<dbReference type="RefSeq" id="WP_156219667.1">
    <property type="nucleotide sequence ID" value="NZ_WOFH01000011.1"/>
</dbReference>
<evidence type="ECO:0000313" key="1">
    <source>
        <dbReference type="EMBL" id="MUN40533.1"/>
    </source>
</evidence>
<organism evidence="1 2">
    <name type="scientific">Actinomadura litoris</name>
    <dbReference type="NCBI Taxonomy" id="2678616"/>
    <lineage>
        <taxon>Bacteria</taxon>
        <taxon>Bacillati</taxon>
        <taxon>Actinomycetota</taxon>
        <taxon>Actinomycetes</taxon>
        <taxon>Streptosporangiales</taxon>
        <taxon>Thermomonosporaceae</taxon>
        <taxon>Actinomadura</taxon>
    </lineage>
</organism>
<comment type="caution">
    <text evidence="1">The sequence shown here is derived from an EMBL/GenBank/DDBJ whole genome shotgun (WGS) entry which is preliminary data.</text>
</comment>